<sequence>GVERGRGLMDREELPEDGGMLFVFLGDTQAAFWMKDTLIPLSIAFIAADGTILDVQDMEPLSEDAHRPPEPYRYALEVNQGWFREHGLGRGDRVEIPDSGSGATGGE</sequence>
<evidence type="ECO:0000313" key="1">
    <source>
        <dbReference type="EMBL" id="KKM61697.1"/>
    </source>
</evidence>
<feature type="non-terminal residue" evidence="1">
    <location>
        <position position="1"/>
    </location>
</feature>
<dbReference type="EMBL" id="LAZR01011434">
    <property type="protein sequence ID" value="KKM61697.1"/>
    <property type="molecule type" value="Genomic_DNA"/>
</dbReference>
<reference evidence="1" key="1">
    <citation type="journal article" date="2015" name="Nature">
        <title>Complex archaea that bridge the gap between prokaryotes and eukaryotes.</title>
        <authorList>
            <person name="Spang A."/>
            <person name="Saw J.H."/>
            <person name="Jorgensen S.L."/>
            <person name="Zaremba-Niedzwiedzka K."/>
            <person name="Martijn J."/>
            <person name="Lind A.E."/>
            <person name="van Eijk R."/>
            <person name="Schleper C."/>
            <person name="Guy L."/>
            <person name="Ettema T.J."/>
        </authorList>
    </citation>
    <scope>NUCLEOTIDE SEQUENCE</scope>
</reference>
<gene>
    <name evidence="1" type="ORF">LCGC14_1529160</name>
</gene>
<protein>
    <recommendedName>
        <fullName evidence="2">DUF192 domain-containing protein</fullName>
    </recommendedName>
</protein>
<comment type="caution">
    <text evidence="1">The sequence shown here is derived from an EMBL/GenBank/DDBJ whole genome shotgun (WGS) entry which is preliminary data.</text>
</comment>
<dbReference type="PANTHER" id="PTHR37953">
    <property type="entry name" value="UPF0127 PROTEIN MJ1496"/>
    <property type="match status" value="1"/>
</dbReference>
<name>A0A0F9LXA4_9ZZZZ</name>
<organism evidence="1">
    <name type="scientific">marine sediment metagenome</name>
    <dbReference type="NCBI Taxonomy" id="412755"/>
    <lineage>
        <taxon>unclassified sequences</taxon>
        <taxon>metagenomes</taxon>
        <taxon>ecological metagenomes</taxon>
    </lineage>
</organism>
<dbReference type="Pfam" id="PF02643">
    <property type="entry name" value="DUF192"/>
    <property type="match status" value="1"/>
</dbReference>
<dbReference type="InterPro" id="IPR038695">
    <property type="entry name" value="Saro_0823-like_sf"/>
</dbReference>
<accession>A0A0F9LXA4</accession>
<dbReference type="PANTHER" id="PTHR37953:SF1">
    <property type="entry name" value="UPF0127 PROTEIN MJ1496"/>
    <property type="match status" value="1"/>
</dbReference>
<dbReference type="AlphaFoldDB" id="A0A0F9LXA4"/>
<proteinExistence type="predicted"/>
<dbReference type="InterPro" id="IPR003795">
    <property type="entry name" value="DUF192"/>
</dbReference>
<evidence type="ECO:0008006" key="2">
    <source>
        <dbReference type="Google" id="ProtNLM"/>
    </source>
</evidence>
<dbReference type="Gene3D" id="2.60.120.1140">
    <property type="entry name" value="Protein of unknown function DUF192"/>
    <property type="match status" value="1"/>
</dbReference>